<keyword evidence="1" id="KW-0808">Transferase</keyword>
<dbReference type="Proteomes" id="UP000189229">
    <property type="component" value="Unassembled WGS sequence"/>
</dbReference>
<evidence type="ECO:0000313" key="1">
    <source>
        <dbReference type="EMBL" id="OOK82782.1"/>
    </source>
</evidence>
<comment type="caution">
    <text evidence="1">The sequence shown here is derived from an EMBL/GenBank/DDBJ whole genome shotgun (WGS) entry which is preliminary data.</text>
</comment>
<dbReference type="GO" id="GO:0016301">
    <property type="term" value="F:kinase activity"/>
    <property type="evidence" value="ECO:0007669"/>
    <property type="project" value="UniProtKB-KW"/>
</dbReference>
<evidence type="ECO:0000313" key="2">
    <source>
        <dbReference type="Proteomes" id="UP000189229"/>
    </source>
</evidence>
<gene>
    <name evidence="1" type="ORF">BZL30_0604</name>
</gene>
<dbReference type="AlphaFoldDB" id="A0A1V3XUK8"/>
<accession>A0A1V3XUK8</accession>
<sequence>MWSLSSSMVAAARQPVGVHEDRIAHQVLTSGGCGLGV</sequence>
<name>A0A1V3XUK8_MYCKA</name>
<dbReference type="EMBL" id="MVBM01000001">
    <property type="protein sequence ID" value="OOK82782.1"/>
    <property type="molecule type" value="Genomic_DNA"/>
</dbReference>
<organism evidence="1 2">
    <name type="scientific">Mycobacterium kansasii</name>
    <dbReference type="NCBI Taxonomy" id="1768"/>
    <lineage>
        <taxon>Bacteria</taxon>
        <taxon>Bacillati</taxon>
        <taxon>Actinomycetota</taxon>
        <taxon>Actinomycetes</taxon>
        <taxon>Mycobacteriales</taxon>
        <taxon>Mycobacteriaceae</taxon>
        <taxon>Mycobacterium</taxon>
    </lineage>
</organism>
<keyword evidence="1" id="KW-0418">Kinase</keyword>
<proteinExistence type="predicted"/>
<reference evidence="1 2" key="1">
    <citation type="submission" date="2017-02" db="EMBL/GenBank/DDBJ databases">
        <title>Complete genome sequences of Mycobacterium kansasii strains isolated from rhesus macaques.</title>
        <authorList>
            <person name="Panda A."/>
            <person name="Nagaraj S."/>
            <person name="Zhao X."/>
            <person name="Tettelin H."/>
            <person name="Detolla L.J."/>
        </authorList>
    </citation>
    <scope>NUCLEOTIDE SEQUENCE [LARGE SCALE GENOMIC DNA]</scope>
    <source>
        <strain evidence="1 2">11-3813</strain>
    </source>
</reference>
<protein>
    <submittedName>
        <fullName evidence="1">Putative serine/threonine-kinase pknI domain protein</fullName>
    </submittedName>
</protein>